<name>I6YHW4_LINUS</name>
<dbReference type="AlphaFoldDB" id="I6YHW4"/>
<proteinExistence type="predicted"/>
<organism evidence="1">
    <name type="scientific">Linum usitatissimum</name>
    <name type="common">Flax</name>
    <name type="synonym">Linum humile</name>
    <dbReference type="NCBI Taxonomy" id="4006"/>
    <lineage>
        <taxon>Eukaryota</taxon>
        <taxon>Viridiplantae</taxon>
        <taxon>Streptophyta</taxon>
        <taxon>Embryophyta</taxon>
        <taxon>Tracheophyta</taxon>
        <taxon>Spermatophyta</taxon>
        <taxon>Magnoliopsida</taxon>
        <taxon>eudicotyledons</taxon>
        <taxon>Gunneridae</taxon>
        <taxon>Pentapetalae</taxon>
        <taxon>rosids</taxon>
        <taxon>fabids</taxon>
        <taxon>Malpighiales</taxon>
        <taxon>Linaceae</taxon>
        <taxon>Linum</taxon>
    </lineage>
</organism>
<evidence type="ECO:0000313" key="1">
    <source>
        <dbReference type="EMBL" id="AFN53651.1"/>
    </source>
</evidence>
<accession>I6YHW4</accession>
<protein>
    <submittedName>
        <fullName evidence="1">Uncharacterized protein</fullName>
    </submittedName>
</protein>
<dbReference type="EMBL" id="JX174445">
    <property type="protein sequence ID" value="AFN53651.1"/>
    <property type="molecule type" value="Genomic_DNA"/>
</dbReference>
<reference evidence="1" key="1">
    <citation type="journal article" date="2012" name="Plant J.">
        <title>The genome of flax (Linum usitatissimum) assembled de novo from short shotgun sequence reads.</title>
        <authorList>
            <person name="Wang Z."/>
            <person name="Hobson N."/>
            <person name="Galindo L."/>
            <person name="Zhu S."/>
            <person name="Shi D."/>
            <person name="McDill J."/>
            <person name="Yang L."/>
            <person name="Hawkins S."/>
            <person name="Neutelings G."/>
            <person name="Datla R."/>
            <person name="Lambert G."/>
            <person name="Galbraith D.W."/>
            <person name="Grassa C.J."/>
            <person name="Geraldes A."/>
            <person name="Cronk Q.C."/>
            <person name="Cullis C."/>
            <person name="Dash P.K."/>
            <person name="Kumar P.A."/>
            <person name="Cloutier S."/>
            <person name="Sharpe A.G."/>
            <person name="Wong G.K."/>
            <person name="Wang J."/>
            <person name="Deyholos M.K."/>
        </authorList>
    </citation>
    <scope>NUCLEOTIDE SEQUENCE</scope>
</reference>
<sequence length="93" mass="10316">MTGTAEHDPEPASGYLYDDLDDSRTLRSRYLAVKNLIHDEAEEIGTAESDKLNTILDHLDILHMRAPKNAPSAGSVDVGKELMPNRIQVKTEL</sequence>